<dbReference type="Proteomes" id="UP000660262">
    <property type="component" value="Unassembled WGS sequence"/>
</dbReference>
<gene>
    <name evidence="2" type="ORF">PPROV_001083900</name>
</gene>
<dbReference type="SUPFAM" id="SSF50729">
    <property type="entry name" value="PH domain-like"/>
    <property type="match status" value="1"/>
</dbReference>
<dbReference type="Gene3D" id="2.30.29.30">
    <property type="entry name" value="Pleckstrin-homology domain (PH domain)/Phosphotyrosine-binding domain (PTB)"/>
    <property type="match status" value="1"/>
</dbReference>
<name>A0A830HXY5_9CHLO</name>
<dbReference type="AlphaFoldDB" id="A0A830HXY5"/>
<protein>
    <submittedName>
        <fullName evidence="2">Uncharacterized protein</fullName>
    </submittedName>
</protein>
<feature type="compositionally biased region" description="Low complexity" evidence="1">
    <location>
        <begin position="137"/>
        <end position="149"/>
    </location>
</feature>
<dbReference type="EMBL" id="BNJQ01000038">
    <property type="protein sequence ID" value="GHP12112.1"/>
    <property type="molecule type" value="Genomic_DNA"/>
</dbReference>
<feature type="compositionally biased region" description="Polar residues" evidence="1">
    <location>
        <begin position="205"/>
        <end position="219"/>
    </location>
</feature>
<proteinExistence type="predicted"/>
<evidence type="ECO:0000313" key="2">
    <source>
        <dbReference type="EMBL" id="GHP12112.1"/>
    </source>
</evidence>
<keyword evidence="3" id="KW-1185">Reference proteome</keyword>
<dbReference type="InterPro" id="IPR011993">
    <property type="entry name" value="PH-like_dom_sf"/>
</dbReference>
<feature type="compositionally biased region" description="Pro residues" evidence="1">
    <location>
        <begin position="127"/>
        <end position="136"/>
    </location>
</feature>
<reference evidence="2" key="1">
    <citation type="submission" date="2020-10" db="EMBL/GenBank/DDBJ databases">
        <title>Unveiling of a novel bifunctional photoreceptor, Dualchrome1, isolated from a cosmopolitan green alga.</title>
        <authorList>
            <person name="Suzuki S."/>
            <person name="Kawachi M."/>
        </authorList>
    </citation>
    <scope>NUCLEOTIDE SEQUENCE</scope>
    <source>
        <strain evidence="2">NIES 2893</strain>
    </source>
</reference>
<comment type="caution">
    <text evidence="2">The sequence shown here is derived from an EMBL/GenBank/DDBJ whole genome shotgun (WGS) entry which is preliminary data.</text>
</comment>
<sequence>MIDVATREGGAALVMVGKRKSSVPSPPPVVPPAPPSTRNKVAVYKGLDRVFPTHGVRVTRGVLDANDIKHAARVKHPQLCLSLVTEARSLDLQAETETDYRAWHRAMQHLVRHARQGIAAAELSATDPPPPPPSTAPAPESTSPISPSPMDASLPMPSDNEAASPEMLEPYPPSTKQEVRHLNGRPLPTQQQHRPRPPAVPLSATPAQRTSPPWSNNASFRPPALAFSNTPLGQTGHVALEVQTPANVRLLRRR</sequence>
<evidence type="ECO:0000313" key="3">
    <source>
        <dbReference type="Proteomes" id="UP000660262"/>
    </source>
</evidence>
<feature type="region of interest" description="Disordered" evidence="1">
    <location>
        <begin position="123"/>
        <end position="222"/>
    </location>
</feature>
<accession>A0A830HXY5</accession>
<organism evidence="2 3">
    <name type="scientific">Pycnococcus provasolii</name>
    <dbReference type="NCBI Taxonomy" id="41880"/>
    <lineage>
        <taxon>Eukaryota</taxon>
        <taxon>Viridiplantae</taxon>
        <taxon>Chlorophyta</taxon>
        <taxon>Pseudoscourfieldiophyceae</taxon>
        <taxon>Pseudoscourfieldiales</taxon>
        <taxon>Pycnococcaceae</taxon>
        <taxon>Pycnococcus</taxon>
    </lineage>
</organism>
<evidence type="ECO:0000256" key="1">
    <source>
        <dbReference type="SAM" id="MobiDB-lite"/>
    </source>
</evidence>